<dbReference type="RefSeq" id="WP_097356991.1">
    <property type="nucleotide sequence ID" value="NZ_CAWPDG010000198.1"/>
</dbReference>
<proteinExistence type="predicted"/>
<dbReference type="PROSITE" id="PS00018">
    <property type="entry name" value="EF_HAND_1"/>
    <property type="match status" value="1"/>
</dbReference>
<feature type="domain" description="DUF4114" evidence="3">
    <location>
        <begin position="158"/>
        <end position="260"/>
    </location>
</feature>
<feature type="transmembrane region" description="Helical" evidence="1">
    <location>
        <begin position="280"/>
        <end position="299"/>
    </location>
</feature>
<gene>
    <name evidence="4" type="ORF">BTN49_2513</name>
</gene>
<name>A0A2A5T1P7_9GAMM</name>
<comment type="caution">
    <text evidence="4">The sequence shown here is derived from an EMBL/GenBank/DDBJ whole genome shotgun (WGS) entry which is preliminary data.</text>
</comment>
<evidence type="ECO:0000259" key="3">
    <source>
        <dbReference type="Pfam" id="PF13448"/>
    </source>
</evidence>
<dbReference type="InterPro" id="IPR025193">
    <property type="entry name" value="DUF4114"/>
</dbReference>
<accession>A0A2A5T1P7</accession>
<keyword evidence="2" id="KW-0732">Signal</keyword>
<organism evidence="4 5">
    <name type="scientific">Candidatus Enterovibrio escicola</name>
    <dbReference type="NCBI Taxonomy" id="1927127"/>
    <lineage>
        <taxon>Bacteria</taxon>
        <taxon>Pseudomonadati</taxon>
        <taxon>Pseudomonadota</taxon>
        <taxon>Gammaproteobacteria</taxon>
        <taxon>Vibrionales</taxon>
        <taxon>Vibrionaceae</taxon>
        <taxon>Enterovibrio</taxon>
    </lineage>
</organism>
<dbReference type="Proteomes" id="UP000219020">
    <property type="component" value="Unassembled WGS sequence"/>
</dbReference>
<dbReference type="Pfam" id="PF13448">
    <property type="entry name" value="DUF4114"/>
    <property type="match status" value="1"/>
</dbReference>
<feature type="signal peptide" evidence="2">
    <location>
        <begin position="1"/>
        <end position="22"/>
    </location>
</feature>
<keyword evidence="1" id="KW-1133">Transmembrane helix</keyword>
<dbReference type="AlphaFoldDB" id="A0A2A5T1P7"/>
<keyword evidence="5" id="KW-1185">Reference proteome</keyword>
<evidence type="ECO:0000313" key="4">
    <source>
        <dbReference type="EMBL" id="PCS22048.1"/>
    </source>
</evidence>
<reference evidence="5" key="1">
    <citation type="submission" date="2017-04" db="EMBL/GenBank/DDBJ databases">
        <title>Genome evolution of the luminous symbionts of deep sea anglerfish.</title>
        <authorList>
            <person name="Hendry T.A."/>
        </authorList>
    </citation>
    <scope>NUCLEOTIDE SEQUENCE [LARGE SCALE GENOMIC DNA]</scope>
</reference>
<evidence type="ECO:0000256" key="1">
    <source>
        <dbReference type="SAM" id="Phobius"/>
    </source>
</evidence>
<keyword evidence="1" id="KW-0472">Membrane</keyword>
<dbReference type="EMBL" id="NBYY01000028">
    <property type="protein sequence ID" value="PCS22048.1"/>
    <property type="molecule type" value="Genomic_DNA"/>
</dbReference>
<evidence type="ECO:0000256" key="2">
    <source>
        <dbReference type="SAM" id="SignalP"/>
    </source>
</evidence>
<evidence type="ECO:0000313" key="5">
    <source>
        <dbReference type="Proteomes" id="UP000219020"/>
    </source>
</evidence>
<feature type="chain" id="PRO_5013195955" description="DUF4114 domain-containing protein" evidence="2">
    <location>
        <begin position="23"/>
        <end position="312"/>
    </location>
</feature>
<dbReference type="InterPro" id="IPR018247">
    <property type="entry name" value="EF_Hand_1_Ca_BS"/>
</dbReference>
<sequence length="312" mass="33555">MIVLINALRVIILMLVTSSANALNANSPTIINTTIEPAFITLAKDSLPESTAVDPAFLNTDFNPYLTLNQDANVYMSFIDEGAGYKNSLGYFTFENNSFTDLTKGDIDTDSSGIISLSELDAVNGVDYGFLYSNLSKSGSGGSLLTGDTVQVTDATISAGKSVSFFLSQNAYTGGDTVSDAVLTGNDQTFYGLDFLNPEADFTYEFGSSSSNSRHTAMLFSDETEQNVIMGFEDLNRVDPNSNDWNIASDEDFNDAIFMVYSDPVDAFGGSNIATAPLPLMTQSIVGIIMLSGLIVITCKKEKPSNRRLLTT</sequence>
<protein>
    <recommendedName>
        <fullName evidence="3">DUF4114 domain-containing protein</fullName>
    </recommendedName>
</protein>
<keyword evidence="1" id="KW-0812">Transmembrane</keyword>